<evidence type="ECO:0000256" key="1">
    <source>
        <dbReference type="ARBA" id="ARBA00022553"/>
    </source>
</evidence>
<keyword evidence="7" id="KW-1185">Reference proteome</keyword>
<dbReference type="GO" id="GO:0004540">
    <property type="term" value="F:RNA nuclease activity"/>
    <property type="evidence" value="ECO:0007669"/>
    <property type="project" value="InterPro"/>
</dbReference>
<evidence type="ECO:0000313" key="7">
    <source>
        <dbReference type="Proteomes" id="UP001156196"/>
    </source>
</evidence>
<dbReference type="Pfam" id="PF01934">
    <property type="entry name" value="HepT-like"/>
    <property type="match status" value="1"/>
</dbReference>
<sequence length="88" mass="10226">MGSAEDLRNRRLERAGIERMLTIIGEAAKMASPELRREYPEIPWREAAGMRDKIVHHYFGVDYEAVFLTLRDDLPVLKREIQSILNEA</sequence>
<dbReference type="InterPro" id="IPR051813">
    <property type="entry name" value="HepT_RNase_toxin"/>
</dbReference>
<dbReference type="EMBL" id="CP109831">
    <property type="protein sequence ID" value="UYU19759.1"/>
    <property type="molecule type" value="Genomic_DNA"/>
</dbReference>
<dbReference type="GO" id="GO:0000166">
    <property type="term" value="F:nucleotide binding"/>
    <property type="evidence" value="ECO:0007669"/>
    <property type="project" value="UniProtKB-KW"/>
</dbReference>
<proteinExistence type="predicted"/>
<evidence type="ECO:0000256" key="4">
    <source>
        <dbReference type="ARBA" id="ARBA00022741"/>
    </source>
</evidence>
<keyword evidence="3" id="KW-0540">Nuclease</keyword>
<evidence type="ECO:0000256" key="3">
    <source>
        <dbReference type="ARBA" id="ARBA00022722"/>
    </source>
</evidence>
<dbReference type="PANTHER" id="PTHR34139:SF1">
    <property type="entry name" value="RNASE MJ1380-RELATED"/>
    <property type="match status" value="1"/>
</dbReference>
<name>A0AAX3EEI6_9EURY</name>
<dbReference type="InterPro" id="IPR008201">
    <property type="entry name" value="HepT-like"/>
</dbReference>
<dbReference type="RefSeq" id="WP_235808173.1">
    <property type="nucleotide sequence ID" value="NZ_CP109831.1"/>
</dbReference>
<reference evidence="6" key="1">
    <citation type="submission" date="2022-10" db="EMBL/GenBank/DDBJ databases">
        <title>Complete genome of Methanoculleus submarinus DSM 15122.</title>
        <authorList>
            <person name="Chen S.-C."/>
            <person name="Lai S.-J."/>
            <person name="You Y.-T."/>
        </authorList>
    </citation>
    <scope>NUCLEOTIDE SEQUENCE</scope>
    <source>
        <strain evidence="6">DSM 15122</strain>
    </source>
</reference>
<dbReference type="Proteomes" id="UP001156196">
    <property type="component" value="Chromosome"/>
</dbReference>
<keyword evidence="1" id="KW-0597">Phosphoprotein</keyword>
<dbReference type="GO" id="GO:0016787">
    <property type="term" value="F:hydrolase activity"/>
    <property type="evidence" value="ECO:0007669"/>
    <property type="project" value="UniProtKB-KW"/>
</dbReference>
<evidence type="ECO:0000256" key="5">
    <source>
        <dbReference type="ARBA" id="ARBA00022801"/>
    </source>
</evidence>
<dbReference type="KEGG" id="msum:OH143_00035"/>
<dbReference type="AlphaFoldDB" id="A0AAX3EEI6"/>
<keyword evidence="4" id="KW-0547">Nucleotide-binding</keyword>
<dbReference type="GO" id="GO:0110001">
    <property type="term" value="C:toxin-antitoxin complex"/>
    <property type="evidence" value="ECO:0007669"/>
    <property type="project" value="InterPro"/>
</dbReference>
<keyword evidence="2" id="KW-1277">Toxin-antitoxin system</keyword>
<accession>A0AAX3EEI6</accession>
<dbReference type="PANTHER" id="PTHR34139">
    <property type="entry name" value="UPF0331 PROTEIN MJ0127"/>
    <property type="match status" value="1"/>
</dbReference>
<gene>
    <name evidence="6" type="ORF">OH143_00035</name>
</gene>
<protein>
    <submittedName>
        <fullName evidence="6">DUF86 domain-containing protein</fullName>
    </submittedName>
</protein>
<dbReference type="GeneID" id="4847320"/>
<evidence type="ECO:0000256" key="2">
    <source>
        <dbReference type="ARBA" id="ARBA00022649"/>
    </source>
</evidence>
<keyword evidence="5" id="KW-0378">Hydrolase</keyword>
<evidence type="ECO:0000313" key="6">
    <source>
        <dbReference type="EMBL" id="UYU19759.1"/>
    </source>
</evidence>
<organism evidence="6 7">
    <name type="scientific">Methanoculleus submarinus</name>
    <dbReference type="NCBI Taxonomy" id="204050"/>
    <lineage>
        <taxon>Archaea</taxon>
        <taxon>Methanobacteriati</taxon>
        <taxon>Methanobacteriota</taxon>
        <taxon>Stenosarchaea group</taxon>
        <taxon>Methanomicrobia</taxon>
        <taxon>Methanomicrobiales</taxon>
        <taxon>Methanomicrobiaceae</taxon>
        <taxon>Methanoculleus</taxon>
    </lineage>
</organism>